<accession>A0A455UK28</accession>
<evidence type="ECO:0000313" key="1">
    <source>
        <dbReference type="EMBL" id="BBI64599.1"/>
    </source>
</evidence>
<name>A0A455UK28_9GAMM</name>
<dbReference type="KEGG" id="hsr:HSBAA_59050"/>
<protein>
    <submittedName>
        <fullName evidence="1">Uncharacterized protein</fullName>
    </submittedName>
</protein>
<evidence type="ECO:0000313" key="2">
    <source>
        <dbReference type="Proteomes" id="UP000320231"/>
    </source>
</evidence>
<dbReference type="Gene3D" id="3.30.70.1430">
    <property type="entry name" value="Multidrug efflux transporter AcrB pore domain"/>
    <property type="match status" value="1"/>
</dbReference>
<dbReference type="AlphaFoldDB" id="A0A455UK28"/>
<gene>
    <name evidence="1" type="ORF">HSBAA_59050</name>
</gene>
<dbReference type="Proteomes" id="UP000320231">
    <property type="component" value="Chromosome"/>
</dbReference>
<organism evidence="1 2">
    <name type="scientific">Vreelandella sulfidaeris</name>
    <dbReference type="NCBI Taxonomy" id="115553"/>
    <lineage>
        <taxon>Bacteria</taxon>
        <taxon>Pseudomonadati</taxon>
        <taxon>Pseudomonadota</taxon>
        <taxon>Gammaproteobacteria</taxon>
        <taxon>Oceanospirillales</taxon>
        <taxon>Halomonadaceae</taxon>
        <taxon>Vreelandella</taxon>
    </lineage>
</organism>
<dbReference type="Gene3D" id="1.20.1640.10">
    <property type="entry name" value="Multidrug efflux transporter AcrB transmembrane domain"/>
    <property type="match status" value="1"/>
</dbReference>
<reference evidence="1 2" key="1">
    <citation type="journal article" date="2019" name="Microbiol. Resour. Announc.">
        <title>Complete Genome Sequence of Halomonas sulfidaeris Strain Esulfide1 Isolated from a Metal Sulfide Rock at a Depth of 2,200 Meters, Obtained Using Nanopore Sequencing.</title>
        <authorList>
            <person name="Saito M."/>
            <person name="Nishigata A."/>
            <person name="Galipon J."/>
            <person name="Arakawa K."/>
        </authorList>
    </citation>
    <scope>NUCLEOTIDE SEQUENCE [LARGE SCALE GENOMIC DNA]</scope>
    <source>
        <strain evidence="1 2">ATCC BAA-803</strain>
    </source>
</reference>
<proteinExistence type="predicted"/>
<dbReference type="SUPFAM" id="SSF82693">
    <property type="entry name" value="Multidrug efflux transporter AcrB pore domain, PN1, PN2, PC1 and PC2 subdomains"/>
    <property type="match status" value="1"/>
</dbReference>
<sequence length="92" mass="10200">MAGAVVGFGSVKNAFFPASNTPIFFVDYRMPEGTDILETQRRVSELEDSVMEMPGIRHLTTTVGGGAQRFTLTLLAGRPLCQLRAVDRRNRR</sequence>
<dbReference type="EMBL" id="AP019514">
    <property type="protein sequence ID" value="BBI64599.1"/>
    <property type="molecule type" value="Genomic_DNA"/>
</dbReference>